<reference evidence="3 4" key="1">
    <citation type="submission" date="2016-10" db="EMBL/GenBank/DDBJ databases">
        <authorList>
            <person name="de Groot N.N."/>
        </authorList>
    </citation>
    <scope>NUCLEOTIDE SEQUENCE [LARGE SCALE GENOMIC DNA]</scope>
    <source>
        <strain evidence="3 4">DSM 19073</strain>
    </source>
</reference>
<feature type="domain" description="Flagellar basal body rod protein N-terminal" evidence="2">
    <location>
        <begin position="8"/>
        <end position="38"/>
    </location>
</feature>
<dbReference type="InterPro" id="IPR001444">
    <property type="entry name" value="Flag_bb_rod_N"/>
</dbReference>
<keyword evidence="3" id="KW-0969">Cilium</keyword>
<comment type="subcellular location">
    <subcellularLocation>
        <location evidence="1">Bacterial flagellum basal body</location>
    </subcellularLocation>
</comment>
<gene>
    <name evidence="3" type="ORF">SAMN04488095_2833</name>
</gene>
<dbReference type="EMBL" id="FORA01000003">
    <property type="protein sequence ID" value="SFJ42690.1"/>
    <property type="molecule type" value="Genomic_DNA"/>
</dbReference>
<dbReference type="NCBIfam" id="NF009270">
    <property type="entry name" value="PRK12627.1"/>
    <property type="match status" value="1"/>
</dbReference>
<proteinExistence type="predicted"/>
<keyword evidence="4" id="KW-1185">Reference proteome</keyword>
<organism evidence="3 4">
    <name type="scientific">Jannaschia pohangensis</name>
    <dbReference type="NCBI Taxonomy" id="390807"/>
    <lineage>
        <taxon>Bacteria</taxon>
        <taxon>Pseudomonadati</taxon>
        <taxon>Pseudomonadota</taxon>
        <taxon>Alphaproteobacteria</taxon>
        <taxon>Rhodobacterales</taxon>
        <taxon>Roseobacteraceae</taxon>
        <taxon>Jannaschia</taxon>
    </lineage>
</organism>
<dbReference type="AlphaFoldDB" id="A0A1I3R9G5"/>
<dbReference type="Pfam" id="PF00460">
    <property type="entry name" value="Flg_bb_rod"/>
    <property type="match status" value="1"/>
</dbReference>
<dbReference type="Proteomes" id="UP000199110">
    <property type="component" value="Unassembled WGS sequence"/>
</dbReference>
<evidence type="ECO:0000259" key="2">
    <source>
        <dbReference type="Pfam" id="PF00460"/>
    </source>
</evidence>
<keyword evidence="3" id="KW-0966">Cell projection</keyword>
<dbReference type="GO" id="GO:0009425">
    <property type="term" value="C:bacterial-type flagellum basal body"/>
    <property type="evidence" value="ECO:0007669"/>
    <property type="project" value="UniProtKB-SubCell"/>
</dbReference>
<name>A0A1I3R9G5_9RHOB</name>
<evidence type="ECO:0000256" key="1">
    <source>
        <dbReference type="ARBA" id="ARBA00004117"/>
    </source>
</evidence>
<evidence type="ECO:0000313" key="4">
    <source>
        <dbReference type="Proteomes" id="UP000199110"/>
    </source>
</evidence>
<sequence length="122" mass="13389">MNEIPNLLRLAAGTARHAAARQAVIATNVANADTPGFKARDMTSFPNAVEFEMRATRSGHLGVATAEARSFELRDQPADPNGNTVDLEDQILRGIEASRRHDRAITVYQNALDMMRSTLGRR</sequence>
<accession>A0A1I3R9G5</accession>
<keyword evidence="3" id="KW-0282">Flagellum</keyword>
<evidence type="ECO:0000313" key="3">
    <source>
        <dbReference type="EMBL" id="SFJ42690.1"/>
    </source>
</evidence>
<protein>
    <submittedName>
        <fullName evidence="3">Flagellar basal-body rod protein FlgB</fullName>
    </submittedName>
</protein>
<dbReference type="STRING" id="390807.SAMN04488095_2833"/>
<dbReference type="RefSeq" id="WP_175484898.1">
    <property type="nucleotide sequence ID" value="NZ_FORA01000003.1"/>
</dbReference>